<reference evidence="7" key="2">
    <citation type="submission" date="2022-01" db="EMBL/GenBank/DDBJ databases">
        <authorList>
            <person name="Zivanovic Y."/>
            <person name="Moreira D."/>
            <person name="Lopez-Garcia P."/>
        </authorList>
    </citation>
    <scope>NUCLEOTIDE SEQUENCE</scope>
    <source>
        <strain evidence="7">G9</strain>
    </source>
</reference>
<accession>A0ABT6EWJ0</accession>
<organism evidence="7 8">
    <name type="scientific">Candidatus Synechococcus calcipolaris G9</name>
    <dbReference type="NCBI Taxonomy" id="1497997"/>
    <lineage>
        <taxon>Bacteria</taxon>
        <taxon>Bacillati</taxon>
        <taxon>Cyanobacteriota</taxon>
        <taxon>Cyanophyceae</taxon>
        <taxon>Synechococcales</taxon>
        <taxon>Synechococcaceae</taxon>
        <taxon>Synechococcus</taxon>
    </lineage>
</organism>
<gene>
    <name evidence="7" type="ORF">L3556_04090</name>
</gene>
<dbReference type="Gene3D" id="3.30.420.40">
    <property type="match status" value="2"/>
</dbReference>
<dbReference type="InterPro" id="IPR018181">
    <property type="entry name" value="Heat_shock_70_CS"/>
</dbReference>
<name>A0ABT6EWJ0_9SYNE</name>
<dbReference type="EMBL" id="JAKKUT010000002">
    <property type="protein sequence ID" value="MDG2990118.1"/>
    <property type="molecule type" value="Genomic_DNA"/>
</dbReference>
<keyword evidence="2 6" id="KW-0547">Nucleotide-binding</keyword>
<evidence type="ECO:0000256" key="4">
    <source>
        <dbReference type="ARBA" id="ARBA00023016"/>
    </source>
</evidence>
<dbReference type="InterPro" id="IPR013126">
    <property type="entry name" value="Hsp_70_fam"/>
</dbReference>
<dbReference type="PROSITE" id="PS00329">
    <property type="entry name" value="HSP70_2"/>
    <property type="match status" value="1"/>
</dbReference>
<dbReference type="PRINTS" id="PR00301">
    <property type="entry name" value="HEATSHOCK70"/>
</dbReference>
<evidence type="ECO:0000313" key="7">
    <source>
        <dbReference type="EMBL" id="MDG2990118.1"/>
    </source>
</evidence>
<evidence type="ECO:0000256" key="1">
    <source>
        <dbReference type="ARBA" id="ARBA00007381"/>
    </source>
</evidence>
<protein>
    <submittedName>
        <fullName evidence="7">Hsp70 family protein</fullName>
    </submittedName>
</protein>
<dbReference type="Gene3D" id="3.90.640.10">
    <property type="entry name" value="Actin, Chain A, domain 4"/>
    <property type="match status" value="1"/>
</dbReference>
<dbReference type="Proteomes" id="UP001154265">
    <property type="component" value="Unassembled WGS sequence"/>
</dbReference>
<proteinExistence type="inferred from homology"/>
<evidence type="ECO:0000256" key="3">
    <source>
        <dbReference type="ARBA" id="ARBA00022840"/>
    </source>
</evidence>
<comment type="caution">
    <text evidence="7">The sequence shown here is derived from an EMBL/GenBank/DDBJ whole genome shotgun (WGS) entry which is preliminary data.</text>
</comment>
<evidence type="ECO:0000256" key="5">
    <source>
        <dbReference type="ARBA" id="ARBA00023186"/>
    </source>
</evidence>
<keyword evidence="8" id="KW-1185">Reference proteome</keyword>
<dbReference type="RefSeq" id="WP_277866036.1">
    <property type="nucleotide sequence ID" value="NZ_JAKKUT010000002.1"/>
</dbReference>
<keyword evidence="5" id="KW-0143">Chaperone</keyword>
<comment type="similarity">
    <text evidence="1 6">Belongs to the heat shock protein 70 family.</text>
</comment>
<evidence type="ECO:0000256" key="6">
    <source>
        <dbReference type="RuleBase" id="RU003322"/>
    </source>
</evidence>
<dbReference type="SUPFAM" id="SSF53067">
    <property type="entry name" value="Actin-like ATPase domain"/>
    <property type="match status" value="2"/>
</dbReference>
<keyword evidence="4" id="KW-0346">Stress response</keyword>
<reference evidence="7" key="1">
    <citation type="journal article" date="2022" name="Genome Biol. Evol.">
        <title>A New Gene Family Diagnostic for Intracellular Biomineralization of Amorphous Ca Carbonates by Cyanobacteria.</title>
        <authorList>
            <person name="Benzerara K."/>
            <person name="Duprat E."/>
            <person name="Bitard-Feildel T."/>
            <person name="Caumes G."/>
            <person name="Cassier-Chauvat C."/>
            <person name="Chauvat F."/>
            <person name="Dezi M."/>
            <person name="Diop S.I."/>
            <person name="Gaschignard G."/>
            <person name="Gorgen S."/>
            <person name="Gugger M."/>
            <person name="Lopez-Garcia P."/>
            <person name="Millet M."/>
            <person name="Skouri-Panet F."/>
            <person name="Moreira D."/>
            <person name="Callebaut I."/>
        </authorList>
    </citation>
    <scope>NUCLEOTIDE SEQUENCE</scope>
    <source>
        <strain evidence="7">G9</strain>
    </source>
</reference>
<dbReference type="PANTHER" id="PTHR19375">
    <property type="entry name" value="HEAT SHOCK PROTEIN 70KDA"/>
    <property type="match status" value="1"/>
</dbReference>
<keyword evidence="3 6" id="KW-0067">ATP-binding</keyword>
<dbReference type="Pfam" id="PF00012">
    <property type="entry name" value="HSP70"/>
    <property type="match status" value="2"/>
</dbReference>
<dbReference type="InterPro" id="IPR043129">
    <property type="entry name" value="ATPase_NBD"/>
</dbReference>
<dbReference type="PROSITE" id="PS01036">
    <property type="entry name" value="HSP70_3"/>
    <property type="match status" value="1"/>
</dbReference>
<evidence type="ECO:0000256" key="2">
    <source>
        <dbReference type="ARBA" id="ARBA00022741"/>
    </source>
</evidence>
<evidence type="ECO:0000313" key="8">
    <source>
        <dbReference type="Proteomes" id="UP001154265"/>
    </source>
</evidence>
<sequence length="534" mass="59650">MYSYAIDFGTSNTLIARWNPASQEAEVVSLPGLSTGVGEVAALIPSLLYVEDAVKPTLWMGQQVRDRGLDHRGDRRLFQRFKRGIGANVQGYLPELDQQTLTFEQVGAWFLGGVIQQLQSSHGDGGRSLILTVPVDSFEAYRAWLGQVAQGLSVDQIRLLDEPTAAALGYGLGDGELLLVLDFGGGTLDLSLVQLQAQSGGAKPLGFILKWGDRQWTDSQQQPIKTARVIAKAGLTLGGTDIDHWIVDYFQQQDSLPANEFPLSLRLAERLKITLSQQTQSQEIYFDETTFTSLDLTLGRSQLEEILREHQFFNRLDDCLTQVLQQARRQGITPADIEAVLLVGGSSQIPAVQTWLKTYFPEEKLAYRRPFTAIAMGALQLDQGMELQDFLYHSYGVRYWDRRRNRHNWHQIIPAGQAYPMAEPIELVLGASTDSQPTIELVIGELGQNSSGTEIFFDGDRLITRSTPADTHVQALNDTDQGRTLAPLDPPGYPGSDRLRVLFQVDRDRQLRITVEDLFTLERLVDQQPVIQLR</sequence>